<dbReference type="Pfam" id="PF00877">
    <property type="entry name" value="NLPC_P60"/>
    <property type="match status" value="1"/>
</dbReference>
<evidence type="ECO:0000259" key="4">
    <source>
        <dbReference type="Pfam" id="PF00877"/>
    </source>
</evidence>
<sequence>MTNYTEYLGLKHSYIKTNCITLIEKIYKEQLNSEIFSNLWKHLKIEKGRPKEGTRWKITITFDNILSWTNVNAKKVELIDIKEYDVILFKSKKNRPIHFGMYTTENRFIHVEENSHSMLSFLNQTWRDQIHSIYRRK</sequence>
<keyword evidence="2" id="KW-0378">Hydrolase</keyword>
<keyword evidence="3" id="KW-0788">Thiol protease</keyword>
<gene>
    <name evidence="5" type="ORF">METZ01_LOCUS208641</name>
</gene>
<keyword evidence="1" id="KW-0645">Protease</keyword>
<proteinExistence type="predicted"/>
<protein>
    <recommendedName>
        <fullName evidence="4">NlpC/P60 domain-containing protein</fullName>
    </recommendedName>
</protein>
<evidence type="ECO:0000256" key="2">
    <source>
        <dbReference type="ARBA" id="ARBA00022801"/>
    </source>
</evidence>
<name>A0A382F127_9ZZZZ</name>
<dbReference type="EMBL" id="UINC01047033">
    <property type="protein sequence ID" value="SVB55787.1"/>
    <property type="molecule type" value="Genomic_DNA"/>
</dbReference>
<reference evidence="5" key="1">
    <citation type="submission" date="2018-05" db="EMBL/GenBank/DDBJ databases">
        <authorList>
            <person name="Lanie J.A."/>
            <person name="Ng W.-L."/>
            <person name="Kazmierczak K.M."/>
            <person name="Andrzejewski T.M."/>
            <person name="Davidsen T.M."/>
            <person name="Wayne K.J."/>
            <person name="Tettelin H."/>
            <person name="Glass J.I."/>
            <person name="Rusch D."/>
            <person name="Podicherti R."/>
            <person name="Tsui H.-C.T."/>
            <person name="Winkler M.E."/>
        </authorList>
    </citation>
    <scope>NUCLEOTIDE SEQUENCE</scope>
</reference>
<evidence type="ECO:0000256" key="3">
    <source>
        <dbReference type="ARBA" id="ARBA00022807"/>
    </source>
</evidence>
<organism evidence="5">
    <name type="scientific">marine metagenome</name>
    <dbReference type="NCBI Taxonomy" id="408172"/>
    <lineage>
        <taxon>unclassified sequences</taxon>
        <taxon>metagenomes</taxon>
        <taxon>ecological metagenomes</taxon>
    </lineage>
</organism>
<dbReference type="InterPro" id="IPR000064">
    <property type="entry name" value="NLP_P60_dom"/>
</dbReference>
<dbReference type="Gene3D" id="3.90.1720.10">
    <property type="entry name" value="endopeptidase domain like (from Nostoc punctiforme)"/>
    <property type="match status" value="1"/>
</dbReference>
<feature type="domain" description="NlpC/P60" evidence="4">
    <location>
        <begin position="16"/>
        <end position="133"/>
    </location>
</feature>
<evidence type="ECO:0000256" key="1">
    <source>
        <dbReference type="ARBA" id="ARBA00022670"/>
    </source>
</evidence>
<dbReference type="GO" id="GO:0008234">
    <property type="term" value="F:cysteine-type peptidase activity"/>
    <property type="evidence" value="ECO:0007669"/>
    <property type="project" value="UniProtKB-KW"/>
</dbReference>
<dbReference type="AlphaFoldDB" id="A0A382F127"/>
<evidence type="ECO:0000313" key="5">
    <source>
        <dbReference type="EMBL" id="SVB55787.1"/>
    </source>
</evidence>
<dbReference type="GO" id="GO:0006508">
    <property type="term" value="P:proteolysis"/>
    <property type="evidence" value="ECO:0007669"/>
    <property type="project" value="UniProtKB-KW"/>
</dbReference>
<accession>A0A382F127</accession>